<evidence type="ECO:0000313" key="2">
    <source>
        <dbReference type="EMBL" id="MCX2972336.1"/>
    </source>
</evidence>
<feature type="transmembrane region" description="Helical" evidence="1">
    <location>
        <begin position="63"/>
        <end position="83"/>
    </location>
</feature>
<sequence length="100" mass="10731">MFRVFILLSLIVIVSTVVKAEVDPGQVSSMALAQIQHCLDLRVTGVASMPVASNEIGLSFRGLGATLGIGLMTLLFFVPAALFSEFLMRRGEQSDQTETA</sequence>
<reference evidence="2" key="1">
    <citation type="submission" date="2019-02" db="EMBL/GenBank/DDBJ databases">
        <authorList>
            <person name="Li S.-H."/>
        </authorList>
    </citation>
    <scope>NUCLEOTIDE SEQUENCE</scope>
    <source>
        <strain evidence="2">IMCC8485</strain>
    </source>
</reference>
<keyword evidence="3" id="KW-1185">Reference proteome</keyword>
<dbReference type="EMBL" id="SHNP01000001">
    <property type="protein sequence ID" value="MCX2972336.1"/>
    <property type="molecule type" value="Genomic_DNA"/>
</dbReference>
<proteinExistence type="predicted"/>
<comment type="caution">
    <text evidence="2">The sequence shown here is derived from an EMBL/GenBank/DDBJ whole genome shotgun (WGS) entry which is preliminary data.</text>
</comment>
<evidence type="ECO:0000313" key="3">
    <source>
        <dbReference type="Proteomes" id="UP001143307"/>
    </source>
</evidence>
<evidence type="ECO:0000256" key="1">
    <source>
        <dbReference type="SAM" id="Phobius"/>
    </source>
</evidence>
<gene>
    <name evidence="2" type="ORF">EYC87_01880</name>
</gene>
<organism evidence="2 3">
    <name type="scientific">Candidatus Seongchinamella marina</name>
    <dbReference type="NCBI Taxonomy" id="2518990"/>
    <lineage>
        <taxon>Bacteria</taxon>
        <taxon>Pseudomonadati</taxon>
        <taxon>Pseudomonadota</taxon>
        <taxon>Gammaproteobacteria</taxon>
        <taxon>Cellvibrionales</taxon>
        <taxon>Halieaceae</taxon>
        <taxon>Seongchinamella</taxon>
    </lineage>
</organism>
<keyword evidence="1" id="KW-0472">Membrane</keyword>
<protein>
    <submittedName>
        <fullName evidence="2">Uncharacterized protein</fullName>
    </submittedName>
</protein>
<accession>A0ABT3SQR6</accession>
<keyword evidence="1" id="KW-1133">Transmembrane helix</keyword>
<keyword evidence="1" id="KW-0812">Transmembrane</keyword>
<dbReference type="RefSeq" id="WP_007227539.1">
    <property type="nucleotide sequence ID" value="NZ_SHNP01000001.1"/>
</dbReference>
<name>A0ABT3SQR6_9GAMM</name>
<dbReference type="Proteomes" id="UP001143307">
    <property type="component" value="Unassembled WGS sequence"/>
</dbReference>